<dbReference type="NCBIfam" id="NF009466">
    <property type="entry name" value="PRK12826.1-2"/>
    <property type="match status" value="1"/>
</dbReference>
<evidence type="ECO:0000256" key="10">
    <source>
        <dbReference type="PIRSR" id="PIRSR611284-2"/>
    </source>
</evidence>
<comment type="function">
    <text evidence="11">Catalyzes the NADPH-dependent reduction of beta-ketoacyl-ACP substrates to beta-hydroxyacyl-ACP products, the first reductive step in the elongation cycle of fatty acid biosynthesis.</text>
</comment>
<evidence type="ECO:0000259" key="12">
    <source>
        <dbReference type="SMART" id="SM00822"/>
    </source>
</evidence>
<dbReference type="FunFam" id="3.40.50.720:FF:000115">
    <property type="entry name" value="3-oxoacyl-[acyl-carrier-protein] reductase FabG"/>
    <property type="match status" value="1"/>
</dbReference>
<dbReference type="InterPro" id="IPR057326">
    <property type="entry name" value="KR_dom"/>
</dbReference>
<evidence type="ECO:0000256" key="6">
    <source>
        <dbReference type="ARBA" id="ARBA00023002"/>
    </source>
</evidence>
<comment type="catalytic activity">
    <reaction evidence="8 11">
        <text>a (3R)-hydroxyacyl-[ACP] + NADP(+) = a 3-oxoacyl-[ACP] + NADPH + H(+)</text>
        <dbReference type="Rhea" id="RHEA:17397"/>
        <dbReference type="Rhea" id="RHEA-COMP:9916"/>
        <dbReference type="Rhea" id="RHEA-COMP:9945"/>
        <dbReference type="ChEBI" id="CHEBI:15378"/>
        <dbReference type="ChEBI" id="CHEBI:57783"/>
        <dbReference type="ChEBI" id="CHEBI:58349"/>
        <dbReference type="ChEBI" id="CHEBI:78776"/>
        <dbReference type="ChEBI" id="CHEBI:78827"/>
        <dbReference type="EC" id="1.1.1.100"/>
    </reaction>
</comment>
<feature type="binding site" evidence="10">
    <location>
        <begin position="62"/>
        <end position="63"/>
    </location>
    <ligand>
        <name>NADP(+)</name>
        <dbReference type="ChEBI" id="CHEBI:58349"/>
    </ligand>
</feature>
<dbReference type="InterPro" id="IPR050259">
    <property type="entry name" value="SDR"/>
</dbReference>
<dbReference type="CDD" id="cd05333">
    <property type="entry name" value="BKR_SDR_c"/>
    <property type="match status" value="1"/>
</dbReference>
<protein>
    <recommendedName>
        <fullName evidence="3 11">3-oxoacyl-[acyl-carrier-protein] reductase</fullName>
        <ecNumber evidence="3 11">1.1.1.100</ecNumber>
    </recommendedName>
</protein>
<feature type="domain" description="Ketoreductase" evidence="12">
    <location>
        <begin position="6"/>
        <end position="184"/>
    </location>
</feature>
<evidence type="ECO:0000256" key="1">
    <source>
        <dbReference type="ARBA" id="ARBA00005194"/>
    </source>
</evidence>
<dbReference type="SUPFAM" id="SSF51735">
    <property type="entry name" value="NAD(P)-binding Rossmann-fold domains"/>
    <property type="match status" value="1"/>
</dbReference>
<dbReference type="InterPro" id="IPR002347">
    <property type="entry name" value="SDR_fam"/>
</dbReference>
<dbReference type="AlphaFoldDB" id="A0A1B1Z932"/>
<dbReference type="Proteomes" id="UP000077412">
    <property type="component" value="Chromosome"/>
</dbReference>
<dbReference type="Pfam" id="PF13561">
    <property type="entry name" value="adh_short_C2"/>
    <property type="match status" value="1"/>
</dbReference>
<evidence type="ECO:0000256" key="2">
    <source>
        <dbReference type="ARBA" id="ARBA00006484"/>
    </source>
</evidence>
<feature type="active site" description="Proton acceptor" evidence="9">
    <location>
        <position position="153"/>
    </location>
</feature>
<feature type="binding site" evidence="10">
    <location>
        <begin position="12"/>
        <end position="15"/>
    </location>
    <ligand>
        <name>NADP(+)</name>
        <dbReference type="ChEBI" id="CHEBI:58349"/>
    </ligand>
</feature>
<dbReference type="PROSITE" id="PS00061">
    <property type="entry name" value="ADH_SHORT"/>
    <property type="match status" value="1"/>
</dbReference>
<keyword evidence="11" id="KW-0444">Lipid biosynthesis</keyword>
<dbReference type="SMART" id="SM00822">
    <property type="entry name" value="PKS_KR"/>
    <property type="match status" value="1"/>
</dbReference>
<evidence type="ECO:0000256" key="4">
    <source>
        <dbReference type="ARBA" id="ARBA00022832"/>
    </source>
</evidence>
<dbReference type="NCBIfam" id="NF004198">
    <property type="entry name" value="PRK05653.1-3"/>
    <property type="match status" value="1"/>
</dbReference>
<reference evidence="13 14" key="1">
    <citation type="submission" date="2016-08" db="EMBL/GenBank/DDBJ databases">
        <title>Complete genome sequence of Fictibacillus arsenicus G25-54, a strain with toxicity to nematodes and a potential arsenic-resistance activity.</title>
        <authorList>
            <person name="Zheng Z."/>
        </authorList>
    </citation>
    <scope>NUCLEOTIDE SEQUENCE [LARGE SCALE GENOMIC DNA]</scope>
    <source>
        <strain evidence="13 14">G25-54</strain>
    </source>
</reference>
<dbReference type="PANTHER" id="PTHR42879">
    <property type="entry name" value="3-OXOACYL-(ACYL-CARRIER-PROTEIN) REDUCTASE"/>
    <property type="match status" value="1"/>
</dbReference>
<dbReference type="EC" id="1.1.1.100" evidence="3 11"/>
<sequence length="245" mass="25964">MDLTGKVAVVTGAARGLGKGIAEKLAELGAHVVISDMNEEGAEATKEEIITNGGRAEVFLCNVAVKEEAKRLVEETAQKHGRLDILVNNAGINRDSMLHKMDHGQWDAVLGVNLTGVFNTMKPASQIMREQEHGRIVNISSASWLGNVGQANYAAAKAGVVGLTKTAARELGKKNITVNAICPGFIDTDMTRGVPEKVWDIMVSKIPMGRAGKPEDVANCIAFLASDQASYINGELINVGGGMVL</sequence>
<keyword evidence="14" id="KW-1185">Reference proteome</keyword>
<proteinExistence type="inferred from homology"/>
<evidence type="ECO:0000313" key="13">
    <source>
        <dbReference type="EMBL" id="ANX13950.1"/>
    </source>
</evidence>
<dbReference type="NCBIfam" id="NF005559">
    <property type="entry name" value="PRK07231.1"/>
    <property type="match status" value="1"/>
</dbReference>
<keyword evidence="11" id="KW-0443">Lipid metabolism</keyword>
<dbReference type="InterPro" id="IPR011284">
    <property type="entry name" value="3oxo_ACP_reduc"/>
</dbReference>
<dbReference type="Gene3D" id="3.40.50.720">
    <property type="entry name" value="NAD(P)-binding Rossmann-like Domain"/>
    <property type="match status" value="1"/>
</dbReference>
<dbReference type="EMBL" id="CP016761">
    <property type="protein sequence ID" value="ANX13950.1"/>
    <property type="molecule type" value="Genomic_DNA"/>
</dbReference>
<evidence type="ECO:0000256" key="7">
    <source>
        <dbReference type="ARBA" id="ARBA00023160"/>
    </source>
</evidence>
<comment type="subunit">
    <text evidence="11">Homotetramer.</text>
</comment>
<dbReference type="UniPathway" id="UPA00094"/>
<dbReference type="NCBIfam" id="TIGR01830">
    <property type="entry name" value="3oxo_ACP_reduc"/>
    <property type="match status" value="1"/>
</dbReference>
<keyword evidence="4 11" id="KW-0276">Fatty acid metabolism</keyword>
<dbReference type="PRINTS" id="PR00081">
    <property type="entry name" value="GDHRDH"/>
</dbReference>
<evidence type="ECO:0000256" key="5">
    <source>
        <dbReference type="ARBA" id="ARBA00022857"/>
    </source>
</evidence>
<evidence type="ECO:0000256" key="9">
    <source>
        <dbReference type="PIRSR" id="PIRSR611284-1"/>
    </source>
</evidence>
<feature type="binding site" evidence="10">
    <location>
        <position position="186"/>
    </location>
    <ligand>
        <name>NADP(+)</name>
        <dbReference type="ChEBI" id="CHEBI:58349"/>
    </ligand>
</feature>
<keyword evidence="6 11" id="KW-0560">Oxidoreductase</keyword>
<keyword evidence="5 10" id="KW-0521">NADP</keyword>
<evidence type="ECO:0000256" key="3">
    <source>
        <dbReference type="ARBA" id="ARBA00012948"/>
    </source>
</evidence>
<evidence type="ECO:0000256" key="11">
    <source>
        <dbReference type="RuleBase" id="RU366074"/>
    </source>
</evidence>
<organism evidence="13 14">
    <name type="scientific">Fictibacillus arsenicus</name>
    <dbReference type="NCBI Taxonomy" id="255247"/>
    <lineage>
        <taxon>Bacteria</taxon>
        <taxon>Bacillati</taxon>
        <taxon>Bacillota</taxon>
        <taxon>Bacilli</taxon>
        <taxon>Bacillales</taxon>
        <taxon>Fictibacillaceae</taxon>
        <taxon>Fictibacillus</taxon>
    </lineage>
</organism>
<accession>A0A1B1Z932</accession>
<evidence type="ECO:0000256" key="8">
    <source>
        <dbReference type="ARBA" id="ARBA00048508"/>
    </source>
</evidence>
<comment type="pathway">
    <text evidence="1 11">Lipid metabolism; fatty acid biosynthesis.</text>
</comment>
<keyword evidence="7 11" id="KW-0275">Fatty acid biosynthesis</keyword>
<feature type="binding site" evidence="10">
    <location>
        <position position="89"/>
    </location>
    <ligand>
        <name>NADP(+)</name>
        <dbReference type="ChEBI" id="CHEBI:58349"/>
    </ligand>
</feature>
<dbReference type="InterPro" id="IPR020904">
    <property type="entry name" value="Sc_DH/Rdtase_CS"/>
</dbReference>
<dbReference type="PRINTS" id="PR00080">
    <property type="entry name" value="SDRFAMILY"/>
</dbReference>
<dbReference type="InterPro" id="IPR036291">
    <property type="entry name" value="NAD(P)-bd_dom_sf"/>
</dbReference>
<dbReference type="GO" id="GO:0006633">
    <property type="term" value="P:fatty acid biosynthetic process"/>
    <property type="evidence" value="ECO:0007669"/>
    <property type="project" value="UniProtKB-UniPathway"/>
</dbReference>
<dbReference type="GO" id="GO:0051287">
    <property type="term" value="F:NAD binding"/>
    <property type="evidence" value="ECO:0007669"/>
    <property type="project" value="UniProtKB-UniRule"/>
</dbReference>
<dbReference type="STRING" id="255247.ABE41_018210"/>
<comment type="similarity">
    <text evidence="2 11">Belongs to the short-chain dehydrogenases/reductases (SDR) family.</text>
</comment>
<dbReference type="GO" id="GO:0004316">
    <property type="term" value="F:3-oxoacyl-[acyl-carrier-protein] reductase (NADPH) activity"/>
    <property type="evidence" value="ECO:0007669"/>
    <property type="project" value="UniProtKB-UniRule"/>
</dbReference>
<dbReference type="KEGG" id="far:ABE41_018210"/>
<gene>
    <name evidence="13" type="ORF">ABE41_018210</name>
</gene>
<feature type="binding site" evidence="10">
    <location>
        <begin position="153"/>
        <end position="157"/>
    </location>
    <ligand>
        <name>NADP(+)</name>
        <dbReference type="ChEBI" id="CHEBI:58349"/>
    </ligand>
</feature>
<evidence type="ECO:0000313" key="14">
    <source>
        <dbReference type="Proteomes" id="UP000077412"/>
    </source>
</evidence>
<name>A0A1B1Z932_9BACL</name>
<dbReference type="PANTHER" id="PTHR42879:SF2">
    <property type="entry name" value="3-OXOACYL-[ACYL-CARRIER-PROTEIN] REDUCTASE FABG"/>
    <property type="match status" value="1"/>
</dbReference>